<protein>
    <recommendedName>
        <fullName evidence="6">Protein kinase domain-containing protein</fullName>
    </recommendedName>
</protein>
<feature type="domain" description="Protein kinase" evidence="6">
    <location>
        <begin position="256"/>
        <end position="510"/>
    </location>
</feature>
<feature type="compositionally biased region" description="Polar residues" evidence="5">
    <location>
        <begin position="119"/>
        <end position="133"/>
    </location>
</feature>
<dbReference type="PROSITE" id="PS00108">
    <property type="entry name" value="PROTEIN_KINASE_ST"/>
    <property type="match status" value="1"/>
</dbReference>
<dbReference type="GO" id="GO:0005524">
    <property type="term" value="F:ATP binding"/>
    <property type="evidence" value="ECO:0007669"/>
    <property type="project" value="UniProtKB-KW"/>
</dbReference>
<feature type="compositionally biased region" description="Basic residues" evidence="5">
    <location>
        <begin position="66"/>
        <end position="78"/>
    </location>
</feature>
<keyword evidence="2" id="KW-0547">Nucleotide-binding</keyword>
<dbReference type="Gene3D" id="1.10.510.10">
    <property type="entry name" value="Transferase(Phosphotransferase) domain 1"/>
    <property type="match status" value="1"/>
</dbReference>
<sequence>MASRPLGTEKLCPFIAQAECWAPRGWVPVAGTQADGPYIPLSPPLQGLHGEQCGLGVACKEPKRPSSSRRKRQRQRKQREREGEGERGRETALSGVPEQESSGSPWLFHTQDEAPEFTSGCSRYSSTQSQGVQETERPRWERTESPLTCDPRPRFSPGFAAVPKMSLYSQECASERHLSNQDHWRLARFGLRAIVCQEDPLFVPSFFKEVEKEARQEEEEGEEGRPGHSDTNEGLLFHPEEKLQPNDYEYREGRDYSVLHHIQNGSYGDVYSVQDNRTGFKCAAKKIPLKLFRSEEVGSWSAQDSPRVLELYGAVREGPWVTLFMALKSGSVGQLIRERGRLPEDLALHYHALVLQALEHLHRKGVLHLDVKADNVLLSEDGKETYLTDFGHSERLDRNGWSNKANSGEGFPGTETHMAPEVVKGEPRSAKADVWSSCCMLLHMMTGCHPWTRYYQSPLCLKIAHEDPPLREIPSSCNSCTADVLKAGLQKDPIRRASATELKEKTTTALMAVGGLTSPVKGAYQEPAKAEPMETRHKCSGPLPSLPAPPSPTSPRKRNFELGRQCRSSWRGHSKNKDETEESSDADWLSSSPRPRPLLHPHSSRQPKGEWPDVSTLAWELEKEFYLSSLSQPHSLELQSSCCPRRAQLGGLLGGSLLDGHSFGVDWRGSANPSPPCSFEGVDVWIQDFTGQCLQIRESPGVTVGYIATGISDQISERAFCLETRDGRPVCPEEEVLDSGLWLRCTPTPTPAAPGGGGSGRAFWRRGREQPVPPSFCPSVLLTVS</sequence>
<reference evidence="7" key="1">
    <citation type="submission" date="2021-01" db="EMBL/GenBank/DDBJ databases">
        <title>A chromosome-scale assembly of European eel, Anguilla anguilla.</title>
        <authorList>
            <person name="Henkel C."/>
            <person name="Jong-Raadsen S.A."/>
            <person name="Dufour S."/>
            <person name="Weltzien F.-A."/>
            <person name="Palstra A.P."/>
            <person name="Pelster B."/>
            <person name="Spaink H.P."/>
            <person name="Van Den Thillart G.E."/>
            <person name="Jansen H."/>
            <person name="Zahm M."/>
            <person name="Klopp C."/>
            <person name="Cedric C."/>
            <person name="Louis A."/>
            <person name="Berthelot C."/>
            <person name="Parey E."/>
            <person name="Roest Crollius H."/>
            <person name="Montfort J."/>
            <person name="Robinson-Rechavi M."/>
            <person name="Bucao C."/>
            <person name="Bouchez O."/>
            <person name="Gislard M."/>
            <person name="Lluch J."/>
            <person name="Milhes M."/>
            <person name="Lampietro C."/>
            <person name="Lopez Roques C."/>
            <person name="Donnadieu C."/>
            <person name="Braasch I."/>
            <person name="Desvignes T."/>
            <person name="Postlethwait J."/>
            <person name="Bobe J."/>
            <person name="Guiguen Y."/>
            <person name="Dirks R."/>
        </authorList>
    </citation>
    <scope>NUCLEOTIDE SEQUENCE</scope>
    <source>
        <strain evidence="7">Tag_6206</strain>
        <tissue evidence="7">Liver</tissue>
    </source>
</reference>
<feature type="compositionally biased region" description="Basic and acidic residues" evidence="5">
    <location>
        <begin position="134"/>
        <end position="144"/>
    </location>
</feature>
<dbReference type="PROSITE" id="PS50011">
    <property type="entry name" value="PROTEIN_KINASE_DOM"/>
    <property type="match status" value="1"/>
</dbReference>
<evidence type="ECO:0000313" key="8">
    <source>
        <dbReference type="Proteomes" id="UP001044222"/>
    </source>
</evidence>
<evidence type="ECO:0000256" key="5">
    <source>
        <dbReference type="SAM" id="MobiDB-lite"/>
    </source>
</evidence>
<dbReference type="InterPro" id="IPR050538">
    <property type="entry name" value="MAP_kinase_kinase_kinase"/>
</dbReference>
<gene>
    <name evidence="7" type="ORF">ANANG_G00296530</name>
</gene>
<feature type="compositionally biased region" description="Basic and acidic residues" evidence="5">
    <location>
        <begin position="79"/>
        <end position="90"/>
    </location>
</feature>
<evidence type="ECO:0000259" key="6">
    <source>
        <dbReference type="PROSITE" id="PS50011"/>
    </source>
</evidence>
<dbReference type="SUPFAM" id="SSF56112">
    <property type="entry name" value="Protein kinase-like (PK-like)"/>
    <property type="match status" value="1"/>
</dbReference>
<dbReference type="Pfam" id="PF00069">
    <property type="entry name" value="Pkinase"/>
    <property type="match status" value="1"/>
</dbReference>
<feature type="region of interest" description="Disordered" evidence="5">
    <location>
        <begin position="398"/>
        <end position="417"/>
    </location>
</feature>
<dbReference type="PANTHER" id="PTHR48016">
    <property type="entry name" value="MAP KINASE KINASE KINASE SSK2-RELATED-RELATED"/>
    <property type="match status" value="1"/>
</dbReference>
<proteinExistence type="predicted"/>
<dbReference type="Gene3D" id="3.30.200.20">
    <property type="entry name" value="Phosphorylase Kinase, domain 1"/>
    <property type="match status" value="1"/>
</dbReference>
<dbReference type="PANTHER" id="PTHR48016:SF9">
    <property type="entry name" value="MITOGEN-ACTIVATED PROTEIN KINASE KINASE KINASE 14"/>
    <property type="match status" value="1"/>
</dbReference>
<dbReference type="GO" id="GO:0004672">
    <property type="term" value="F:protein kinase activity"/>
    <property type="evidence" value="ECO:0007669"/>
    <property type="project" value="InterPro"/>
</dbReference>
<dbReference type="InterPro" id="IPR008271">
    <property type="entry name" value="Ser/Thr_kinase_AS"/>
</dbReference>
<organism evidence="7 8">
    <name type="scientific">Anguilla anguilla</name>
    <name type="common">European freshwater eel</name>
    <name type="synonym">Muraena anguilla</name>
    <dbReference type="NCBI Taxonomy" id="7936"/>
    <lineage>
        <taxon>Eukaryota</taxon>
        <taxon>Metazoa</taxon>
        <taxon>Chordata</taxon>
        <taxon>Craniata</taxon>
        <taxon>Vertebrata</taxon>
        <taxon>Euteleostomi</taxon>
        <taxon>Actinopterygii</taxon>
        <taxon>Neopterygii</taxon>
        <taxon>Teleostei</taxon>
        <taxon>Anguilliformes</taxon>
        <taxon>Anguillidae</taxon>
        <taxon>Anguilla</taxon>
    </lineage>
</organism>
<feature type="region of interest" description="Disordered" evidence="5">
    <location>
        <begin position="526"/>
        <end position="611"/>
    </location>
</feature>
<feature type="compositionally biased region" description="Basic and acidic residues" evidence="5">
    <location>
        <begin position="528"/>
        <end position="537"/>
    </location>
</feature>
<keyword evidence="4" id="KW-0067">ATP-binding</keyword>
<accession>A0A9D3LL06</accession>
<dbReference type="FunFam" id="1.10.510.10:FF:000383">
    <property type="entry name" value="Mitogen-activated protein kinase kinase kinase 14"/>
    <property type="match status" value="1"/>
</dbReference>
<comment type="caution">
    <text evidence="7">The sequence shown here is derived from an EMBL/GenBank/DDBJ whole genome shotgun (WGS) entry which is preliminary data.</text>
</comment>
<evidence type="ECO:0000256" key="4">
    <source>
        <dbReference type="ARBA" id="ARBA00022840"/>
    </source>
</evidence>
<keyword evidence="8" id="KW-1185">Reference proteome</keyword>
<dbReference type="InterPro" id="IPR000719">
    <property type="entry name" value="Prot_kinase_dom"/>
</dbReference>
<evidence type="ECO:0000256" key="3">
    <source>
        <dbReference type="ARBA" id="ARBA00022777"/>
    </source>
</evidence>
<feature type="region of interest" description="Disordered" evidence="5">
    <location>
        <begin position="57"/>
        <end position="155"/>
    </location>
</feature>
<dbReference type="GO" id="GO:0007249">
    <property type="term" value="P:canonical NF-kappaB signal transduction"/>
    <property type="evidence" value="ECO:0007669"/>
    <property type="project" value="TreeGrafter"/>
</dbReference>
<dbReference type="SMART" id="SM00220">
    <property type="entry name" value="S_TKc"/>
    <property type="match status" value="1"/>
</dbReference>
<feature type="compositionally biased region" description="Pro residues" evidence="5">
    <location>
        <begin position="544"/>
        <end position="553"/>
    </location>
</feature>
<evidence type="ECO:0000313" key="7">
    <source>
        <dbReference type="EMBL" id="KAG5832940.1"/>
    </source>
</evidence>
<dbReference type="EMBL" id="JAFIRN010000017">
    <property type="protein sequence ID" value="KAG5832940.1"/>
    <property type="molecule type" value="Genomic_DNA"/>
</dbReference>
<name>A0A9D3LL06_ANGAN</name>
<evidence type="ECO:0000256" key="1">
    <source>
        <dbReference type="ARBA" id="ARBA00022679"/>
    </source>
</evidence>
<keyword evidence="3" id="KW-0418">Kinase</keyword>
<evidence type="ECO:0000256" key="2">
    <source>
        <dbReference type="ARBA" id="ARBA00022741"/>
    </source>
</evidence>
<keyword evidence="1" id="KW-0808">Transferase</keyword>
<dbReference type="InterPro" id="IPR011009">
    <property type="entry name" value="Kinase-like_dom_sf"/>
</dbReference>
<dbReference type="Proteomes" id="UP001044222">
    <property type="component" value="Chromosome 17"/>
</dbReference>
<dbReference type="AlphaFoldDB" id="A0A9D3LL06"/>
<feature type="region of interest" description="Disordered" evidence="5">
    <location>
        <begin position="212"/>
        <end position="236"/>
    </location>
</feature>